<dbReference type="EMBL" id="JAUEPT010000003">
    <property type="protein sequence ID" value="KAK0453068.1"/>
    <property type="molecule type" value="Genomic_DNA"/>
</dbReference>
<feature type="region of interest" description="Disordered" evidence="1">
    <location>
        <begin position="1"/>
        <end position="34"/>
    </location>
</feature>
<evidence type="ECO:0000313" key="4">
    <source>
        <dbReference type="Proteomes" id="UP001175226"/>
    </source>
</evidence>
<name>A0AA39K2A8_9AGAR</name>
<dbReference type="InterPro" id="IPR036259">
    <property type="entry name" value="MFS_trans_sf"/>
</dbReference>
<feature type="transmembrane region" description="Helical" evidence="2">
    <location>
        <begin position="94"/>
        <end position="116"/>
    </location>
</feature>
<feature type="transmembrane region" description="Helical" evidence="2">
    <location>
        <begin position="53"/>
        <end position="74"/>
    </location>
</feature>
<feature type="compositionally biased region" description="Basic and acidic residues" evidence="1">
    <location>
        <begin position="12"/>
        <end position="21"/>
    </location>
</feature>
<evidence type="ECO:0000313" key="3">
    <source>
        <dbReference type="EMBL" id="KAK0453068.1"/>
    </source>
</evidence>
<dbReference type="AlphaFoldDB" id="A0AA39K2A8"/>
<reference evidence="3" key="1">
    <citation type="submission" date="2023-06" db="EMBL/GenBank/DDBJ databases">
        <authorList>
            <consortium name="Lawrence Berkeley National Laboratory"/>
            <person name="Ahrendt S."/>
            <person name="Sahu N."/>
            <person name="Indic B."/>
            <person name="Wong-Bajracharya J."/>
            <person name="Merenyi Z."/>
            <person name="Ke H.-M."/>
            <person name="Monk M."/>
            <person name="Kocsube S."/>
            <person name="Drula E."/>
            <person name="Lipzen A."/>
            <person name="Balint B."/>
            <person name="Henrissat B."/>
            <person name="Andreopoulos B."/>
            <person name="Martin F.M."/>
            <person name="Harder C.B."/>
            <person name="Rigling D."/>
            <person name="Ford K.L."/>
            <person name="Foster G.D."/>
            <person name="Pangilinan J."/>
            <person name="Papanicolaou A."/>
            <person name="Barry K."/>
            <person name="LaButti K."/>
            <person name="Viragh M."/>
            <person name="Koriabine M."/>
            <person name="Yan M."/>
            <person name="Riley R."/>
            <person name="Champramary S."/>
            <person name="Plett K.L."/>
            <person name="Tsai I.J."/>
            <person name="Slot J."/>
            <person name="Sipos G."/>
            <person name="Plett J."/>
            <person name="Nagy L.G."/>
            <person name="Grigoriev I.V."/>
        </authorList>
    </citation>
    <scope>NUCLEOTIDE SEQUENCE</scope>
    <source>
        <strain evidence="3">FPL87.14</strain>
    </source>
</reference>
<accession>A0AA39K2A8</accession>
<dbReference type="Proteomes" id="UP001175226">
    <property type="component" value="Unassembled WGS sequence"/>
</dbReference>
<evidence type="ECO:0008006" key="5">
    <source>
        <dbReference type="Google" id="ProtNLM"/>
    </source>
</evidence>
<keyword evidence="2" id="KW-0812">Transmembrane</keyword>
<proteinExistence type="predicted"/>
<sequence>MAHRISRTQTHSTDEISERTIGETPAENIKTEGNDGLFTGIQKGDFPDGRLRAWLVIVGTMCSTFSTFGFINAWGVFQAYYEETLLNDSDPSTIAWIGSVQYALVFMPGLVTGRMFDIGHFKLKEF</sequence>
<keyword evidence="4" id="KW-1185">Reference proteome</keyword>
<dbReference type="SUPFAM" id="SSF103473">
    <property type="entry name" value="MFS general substrate transporter"/>
    <property type="match status" value="1"/>
</dbReference>
<keyword evidence="2" id="KW-0472">Membrane</keyword>
<gene>
    <name evidence="3" type="ORF">EV421DRAFT_1897098</name>
</gene>
<protein>
    <recommendedName>
        <fullName evidence="5">MFS general substrate transporter</fullName>
    </recommendedName>
</protein>
<evidence type="ECO:0000256" key="1">
    <source>
        <dbReference type="SAM" id="MobiDB-lite"/>
    </source>
</evidence>
<organism evidence="3 4">
    <name type="scientific">Armillaria borealis</name>
    <dbReference type="NCBI Taxonomy" id="47425"/>
    <lineage>
        <taxon>Eukaryota</taxon>
        <taxon>Fungi</taxon>
        <taxon>Dikarya</taxon>
        <taxon>Basidiomycota</taxon>
        <taxon>Agaricomycotina</taxon>
        <taxon>Agaricomycetes</taxon>
        <taxon>Agaricomycetidae</taxon>
        <taxon>Agaricales</taxon>
        <taxon>Marasmiineae</taxon>
        <taxon>Physalacriaceae</taxon>
        <taxon>Armillaria</taxon>
    </lineage>
</organism>
<comment type="caution">
    <text evidence="3">The sequence shown here is derived from an EMBL/GenBank/DDBJ whole genome shotgun (WGS) entry which is preliminary data.</text>
</comment>
<evidence type="ECO:0000256" key="2">
    <source>
        <dbReference type="SAM" id="Phobius"/>
    </source>
</evidence>
<keyword evidence="2" id="KW-1133">Transmembrane helix</keyword>